<organism evidence="1 2">
    <name type="scientific">Plasmopara halstedii</name>
    <name type="common">Downy mildew of sunflower</name>
    <dbReference type="NCBI Taxonomy" id="4781"/>
    <lineage>
        <taxon>Eukaryota</taxon>
        <taxon>Sar</taxon>
        <taxon>Stramenopiles</taxon>
        <taxon>Oomycota</taxon>
        <taxon>Peronosporomycetes</taxon>
        <taxon>Peronosporales</taxon>
        <taxon>Peronosporaceae</taxon>
        <taxon>Plasmopara</taxon>
    </lineage>
</organism>
<dbReference type="RefSeq" id="XP_024573783.1">
    <property type="nucleotide sequence ID" value="XM_024722736.1"/>
</dbReference>
<accession>A0A0P1AB69</accession>
<keyword evidence="2" id="KW-1185">Reference proteome</keyword>
<dbReference type="AlphaFoldDB" id="A0A0P1AB69"/>
<reference evidence="2" key="1">
    <citation type="submission" date="2014-09" db="EMBL/GenBank/DDBJ databases">
        <authorList>
            <person name="Sharma Rahul"/>
            <person name="Thines Marco"/>
        </authorList>
    </citation>
    <scope>NUCLEOTIDE SEQUENCE [LARGE SCALE GENOMIC DNA]</scope>
</reference>
<name>A0A0P1AB69_PLAHL</name>
<dbReference type="EMBL" id="CCYD01000286">
    <property type="protein sequence ID" value="CEG37414.1"/>
    <property type="molecule type" value="Genomic_DNA"/>
</dbReference>
<evidence type="ECO:0000313" key="2">
    <source>
        <dbReference type="Proteomes" id="UP000054928"/>
    </source>
</evidence>
<evidence type="ECO:0000313" key="1">
    <source>
        <dbReference type="EMBL" id="CEG37414.1"/>
    </source>
</evidence>
<dbReference type="Proteomes" id="UP000054928">
    <property type="component" value="Unassembled WGS sequence"/>
</dbReference>
<sequence length="107" mass="12919">MRAKVSFIEYMMYEEQDQADFDYIKWCIIFRVLLDFRVKLMRKRNRYCMLKRCFKHTAQTELSVHGLIRKAALPLLLTMIASRHFAEVMPRVRETLQRGYRSLALVI</sequence>
<protein>
    <submittedName>
        <fullName evidence="1">Uncharacterized protein</fullName>
    </submittedName>
</protein>
<dbReference type="GeneID" id="36400063"/>
<proteinExistence type="predicted"/>